<dbReference type="PANTHER" id="PTHR31836">
    <property type="match status" value="1"/>
</dbReference>
<name>A0A9N9BZD6_9GLOM</name>
<gene>
    <name evidence="5" type="ORF">PBRASI_LOCUS6829</name>
</gene>
<dbReference type="InterPro" id="IPR009009">
    <property type="entry name" value="RlpA-like_DPBB"/>
</dbReference>
<dbReference type="InterPro" id="IPR036908">
    <property type="entry name" value="RlpA-like_sf"/>
</dbReference>
<dbReference type="Proteomes" id="UP000789739">
    <property type="component" value="Unassembled WGS sequence"/>
</dbReference>
<dbReference type="Gene3D" id="2.40.40.10">
    <property type="entry name" value="RlpA-like domain"/>
    <property type="match status" value="1"/>
</dbReference>
<evidence type="ECO:0000256" key="1">
    <source>
        <dbReference type="ARBA" id="ARBA00022729"/>
    </source>
</evidence>
<keyword evidence="6" id="KW-1185">Reference proteome</keyword>
<protein>
    <submittedName>
        <fullName evidence="5">7449_t:CDS:1</fullName>
    </submittedName>
</protein>
<sequence length="161" mass="17200">MIRSTIILCSLIIFGIVSSIQAAPLLHKRFAGQGTFYEVGLGACGKVNNDNELVAALSAPQFGSPPNPNNSPFCGRQVRVNGPSGSVTVTLVDRCEACQFGDLDLSPTAFQQIAPLSAGRVQITWDFCLNRSKDRKISGGNKPLANTEDRINIKGRGALRP</sequence>
<evidence type="ECO:0000256" key="2">
    <source>
        <dbReference type="SAM" id="MobiDB-lite"/>
    </source>
</evidence>
<dbReference type="SUPFAM" id="SSF50685">
    <property type="entry name" value="Barwin-like endoglucanases"/>
    <property type="match status" value="1"/>
</dbReference>
<dbReference type="EMBL" id="CAJVPI010000961">
    <property type="protein sequence ID" value="CAG8585147.1"/>
    <property type="molecule type" value="Genomic_DNA"/>
</dbReference>
<dbReference type="Pfam" id="PF03330">
    <property type="entry name" value="DPBB_1"/>
    <property type="match status" value="1"/>
</dbReference>
<keyword evidence="1 3" id="KW-0732">Signal</keyword>
<feature type="chain" id="PRO_5040212263" evidence="3">
    <location>
        <begin position="23"/>
        <end position="161"/>
    </location>
</feature>
<dbReference type="InterPro" id="IPR051477">
    <property type="entry name" value="Expansin_CellWall"/>
</dbReference>
<evidence type="ECO:0000313" key="6">
    <source>
        <dbReference type="Proteomes" id="UP000789739"/>
    </source>
</evidence>
<feature type="signal peptide" evidence="3">
    <location>
        <begin position="1"/>
        <end position="22"/>
    </location>
</feature>
<dbReference type="PANTHER" id="PTHR31836:SF28">
    <property type="entry name" value="SRCR DOMAIN-CONTAINING PROTEIN-RELATED"/>
    <property type="match status" value="1"/>
</dbReference>
<evidence type="ECO:0000259" key="4">
    <source>
        <dbReference type="Pfam" id="PF03330"/>
    </source>
</evidence>
<accession>A0A9N9BZD6</accession>
<dbReference type="CDD" id="cd22191">
    <property type="entry name" value="DPBB_RlpA_EXP_N-like"/>
    <property type="match status" value="1"/>
</dbReference>
<evidence type="ECO:0000313" key="5">
    <source>
        <dbReference type="EMBL" id="CAG8585147.1"/>
    </source>
</evidence>
<evidence type="ECO:0000256" key="3">
    <source>
        <dbReference type="SAM" id="SignalP"/>
    </source>
</evidence>
<dbReference type="OrthoDB" id="406505at2759"/>
<dbReference type="AlphaFoldDB" id="A0A9N9BZD6"/>
<reference evidence="5" key="1">
    <citation type="submission" date="2021-06" db="EMBL/GenBank/DDBJ databases">
        <authorList>
            <person name="Kallberg Y."/>
            <person name="Tangrot J."/>
            <person name="Rosling A."/>
        </authorList>
    </citation>
    <scope>NUCLEOTIDE SEQUENCE</scope>
    <source>
        <strain evidence="5">BR232B</strain>
    </source>
</reference>
<organism evidence="5 6">
    <name type="scientific">Paraglomus brasilianum</name>
    <dbReference type="NCBI Taxonomy" id="144538"/>
    <lineage>
        <taxon>Eukaryota</taxon>
        <taxon>Fungi</taxon>
        <taxon>Fungi incertae sedis</taxon>
        <taxon>Mucoromycota</taxon>
        <taxon>Glomeromycotina</taxon>
        <taxon>Glomeromycetes</taxon>
        <taxon>Paraglomerales</taxon>
        <taxon>Paraglomeraceae</taxon>
        <taxon>Paraglomus</taxon>
    </lineage>
</organism>
<feature type="region of interest" description="Disordered" evidence="2">
    <location>
        <begin position="138"/>
        <end position="161"/>
    </location>
</feature>
<proteinExistence type="predicted"/>
<feature type="domain" description="RlpA-like protein double-psi beta-barrel" evidence="4">
    <location>
        <begin position="31"/>
        <end position="124"/>
    </location>
</feature>
<comment type="caution">
    <text evidence="5">The sequence shown here is derived from an EMBL/GenBank/DDBJ whole genome shotgun (WGS) entry which is preliminary data.</text>
</comment>